<dbReference type="InterPro" id="IPR036291">
    <property type="entry name" value="NAD(P)-bd_dom_sf"/>
</dbReference>
<dbReference type="SUPFAM" id="SSF51735">
    <property type="entry name" value="NAD(P)-binding Rossmann-fold domains"/>
    <property type="match status" value="1"/>
</dbReference>
<sequence>MKPADAADYVLGVAGAGAMGQGIAQVAAAGGMRVLLLDAREGAAASARDTIAGRLARLAEKGRISADDAEAAAARIEPVASVAALAPCDAVVEAVFEDLEVKRSLFAQIEEAVAPDCIIASNTSSIPIALIARACRYRARIAGLHFFNPVPLMKLVEVIRAAETGDEVVETLVGLGRRMTRVPVVVKDSPGFLVNMGGRAFTTEGLRIAHEGVATPAQIDAIMRDCRGFRMGPFELMDLTGIDVNYPVSQIVWEGYQQDRRLATSANHKAMFDAGLLGRKTGAGWYRYAGADQVDPPSPDHQTQAEPARTVSLAEQDEALATFAESLGLRIAPDDGTAPILAAPIGDDATHTALATGADFRRLVCIDLACDTSRRVTVMTAPGADAAARDAVAAAIAASGRKVTAIGDSPGFVAQRIGSMIANLGCHMAEIGLATPADIETAMRLGLNYPLGPMGLADDLGHSTCLRIMERLQAITGDDRYRPALWLKRRALLGLPIDTPS</sequence>
<evidence type="ECO:0000313" key="5">
    <source>
        <dbReference type="Proteomes" id="UP000655420"/>
    </source>
</evidence>
<dbReference type="RefSeq" id="WP_200610819.1">
    <property type="nucleotide sequence ID" value="NZ_JAEHHL010000008.1"/>
</dbReference>
<dbReference type="EMBL" id="JAEHHL010000008">
    <property type="protein sequence ID" value="MBK0400256.1"/>
    <property type="molecule type" value="Genomic_DNA"/>
</dbReference>
<dbReference type="InterPro" id="IPR008927">
    <property type="entry name" value="6-PGluconate_DH-like_C_sf"/>
</dbReference>
<dbReference type="InterPro" id="IPR013328">
    <property type="entry name" value="6PGD_dom2"/>
</dbReference>
<proteinExistence type="predicted"/>
<dbReference type="Proteomes" id="UP000655420">
    <property type="component" value="Unassembled WGS sequence"/>
</dbReference>
<reference evidence="4" key="1">
    <citation type="submission" date="2020-12" db="EMBL/GenBank/DDBJ databases">
        <title>Bacterial taxonomy.</title>
        <authorList>
            <person name="Pan X."/>
        </authorList>
    </citation>
    <scope>NUCLEOTIDE SEQUENCE</scope>
    <source>
        <strain evidence="4">M0105</strain>
    </source>
</reference>
<gene>
    <name evidence="4" type="ORF">H0I76_13740</name>
</gene>
<dbReference type="Gene3D" id="1.10.1040.50">
    <property type="match status" value="1"/>
</dbReference>
<keyword evidence="5" id="KW-1185">Reference proteome</keyword>
<feature type="domain" description="3-hydroxyacyl-CoA dehydrogenase C-terminal" evidence="2">
    <location>
        <begin position="191"/>
        <end position="288"/>
    </location>
</feature>
<dbReference type="AlphaFoldDB" id="A0A8J7M7Z9"/>
<evidence type="ECO:0000259" key="2">
    <source>
        <dbReference type="Pfam" id="PF00725"/>
    </source>
</evidence>
<dbReference type="Gene3D" id="1.10.1040.10">
    <property type="entry name" value="N-(1-d-carboxylethyl)-l-norvaline Dehydrogenase, domain 2"/>
    <property type="match status" value="1"/>
</dbReference>
<dbReference type="GO" id="GO:0006631">
    <property type="term" value="P:fatty acid metabolic process"/>
    <property type="evidence" value="ECO:0007669"/>
    <property type="project" value="InterPro"/>
</dbReference>
<dbReference type="InterPro" id="IPR006176">
    <property type="entry name" value="3-OHacyl-CoA_DH_NAD-bd"/>
</dbReference>
<dbReference type="FunFam" id="3.40.50.720:FF:000009">
    <property type="entry name" value="Fatty oxidation complex, alpha subunit"/>
    <property type="match status" value="1"/>
</dbReference>
<dbReference type="PANTHER" id="PTHR48075:SF5">
    <property type="entry name" value="3-HYDROXYBUTYRYL-COA DEHYDROGENASE"/>
    <property type="match status" value="1"/>
</dbReference>
<dbReference type="NCBIfam" id="NF006124">
    <property type="entry name" value="PRK08268.1"/>
    <property type="match status" value="1"/>
</dbReference>
<organism evidence="4 5">
    <name type="scientific">Thermohalobaculum xanthum</name>
    <dbReference type="NCBI Taxonomy" id="2753746"/>
    <lineage>
        <taxon>Bacteria</taxon>
        <taxon>Pseudomonadati</taxon>
        <taxon>Pseudomonadota</taxon>
        <taxon>Alphaproteobacteria</taxon>
        <taxon>Rhodobacterales</taxon>
        <taxon>Paracoccaceae</taxon>
        <taxon>Thermohalobaculum</taxon>
    </lineage>
</organism>
<dbReference type="GO" id="GO:0003857">
    <property type="term" value="F:(3S)-3-hydroxyacyl-CoA dehydrogenase (NAD+) activity"/>
    <property type="evidence" value="ECO:0007669"/>
    <property type="project" value="UniProtKB-EC"/>
</dbReference>
<dbReference type="Pfam" id="PF00725">
    <property type="entry name" value="3HCDH"/>
    <property type="match status" value="2"/>
</dbReference>
<dbReference type="GO" id="GO:0070403">
    <property type="term" value="F:NAD+ binding"/>
    <property type="evidence" value="ECO:0007669"/>
    <property type="project" value="InterPro"/>
</dbReference>
<keyword evidence="1 4" id="KW-0560">Oxidoreductase</keyword>
<feature type="domain" description="3-hydroxyacyl-CoA dehydrogenase C-terminal" evidence="2">
    <location>
        <begin position="411"/>
        <end position="491"/>
    </location>
</feature>
<evidence type="ECO:0000313" key="4">
    <source>
        <dbReference type="EMBL" id="MBK0400256.1"/>
    </source>
</evidence>
<dbReference type="EC" id="1.1.1.35" evidence="4"/>
<dbReference type="InterPro" id="IPR006108">
    <property type="entry name" value="3HC_DH_C"/>
</dbReference>
<evidence type="ECO:0000256" key="1">
    <source>
        <dbReference type="ARBA" id="ARBA00023002"/>
    </source>
</evidence>
<dbReference type="Gene3D" id="3.40.50.720">
    <property type="entry name" value="NAD(P)-binding Rossmann-like Domain"/>
    <property type="match status" value="1"/>
</dbReference>
<dbReference type="SUPFAM" id="SSF48179">
    <property type="entry name" value="6-phosphogluconate dehydrogenase C-terminal domain-like"/>
    <property type="match status" value="2"/>
</dbReference>
<comment type="caution">
    <text evidence="4">The sequence shown here is derived from an EMBL/GenBank/DDBJ whole genome shotgun (WGS) entry which is preliminary data.</text>
</comment>
<dbReference type="Pfam" id="PF02737">
    <property type="entry name" value="3HCDH_N"/>
    <property type="match status" value="1"/>
</dbReference>
<accession>A0A8J7M7Z9</accession>
<evidence type="ECO:0000259" key="3">
    <source>
        <dbReference type="Pfam" id="PF02737"/>
    </source>
</evidence>
<name>A0A8J7M7Z9_9RHOB</name>
<protein>
    <submittedName>
        <fullName evidence="4">3-hydroxyacyl-CoA dehydrogenase</fullName>
        <ecNumber evidence="4">1.1.1.35</ecNumber>
    </submittedName>
</protein>
<dbReference type="PANTHER" id="PTHR48075">
    <property type="entry name" value="3-HYDROXYACYL-COA DEHYDROGENASE FAMILY PROTEIN"/>
    <property type="match status" value="1"/>
</dbReference>
<feature type="domain" description="3-hydroxyacyl-CoA dehydrogenase NAD binding" evidence="3">
    <location>
        <begin position="11"/>
        <end position="188"/>
    </location>
</feature>